<dbReference type="RefSeq" id="WP_250913350.1">
    <property type="nucleotide sequence ID" value="NZ_JAMXLX010000003.1"/>
</dbReference>
<comment type="caution">
    <text evidence="2">The sequence shown here is derived from an EMBL/GenBank/DDBJ whole genome shotgun (WGS) entry which is preliminary data.</text>
</comment>
<evidence type="ECO:0008006" key="4">
    <source>
        <dbReference type="Google" id="ProtNLM"/>
    </source>
</evidence>
<name>A0AAJ1BWM5_9HYPH</name>
<keyword evidence="1" id="KW-1133">Transmembrane helix</keyword>
<organism evidence="2 3">
    <name type="scientific">Ciceribacter sichuanensis</name>
    <dbReference type="NCBI Taxonomy" id="2949647"/>
    <lineage>
        <taxon>Bacteria</taxon>
        <taxon>Pseudomonadati</taxon>
        <taxon>Pseudomonadota</taxon>
        <taxon>Alphaproteobacteria</taxon>
        <taxon>Hyphomicrobiales</taxon>
        <taxon>Rhizobiaceae</taxon>
        <taxon>Ciceribacter</taxon>
    </lineage>
</organism>
<evidence type="ECO:0000256" key="1">
    <source>
        <dbReference type="SAM" id="Phobius"/>
    </source>
</evidence>
<keyword evidence="1" id="KW-0472">Membrane</keyword>
<accession>A0AAJ1BWM5</accession>
<keyword evidence="1" id="KW-0812">Transmembrane</keyword>
<dbReference type="Proteomes" id="UP001155380">
    <property type="component" value="Unassembled WGS sequence"/>
</dbReference>
<dbReference type="AlphaFoldDB" id="A0AAJ1BWM5"/>
<gene>
    <name evidence="2" type="ORF">NBH21_12730</name>
</gene>
<dbReference type="EMBL" id="JAMXLX010000003">
    <property type="protein sequence ID" value="MCO5957642.1"/>
    <property type="molecule type" value="Genomic_DNA"/>
</dbReference>
<proteinExistence type="predicted"/>
<dbReference type="SUPFAM" id="SSF141571">
    <property type="entry name" value="Pentapeptide repeat-like"/>
    <property type="match status" value="1"/>
</dbReference>
<sequence length="380" mass="42880">MSVRWIASFLGGAASFARLPFRELRRLDRCLRPARDMLERSALAHLVVIAAGAFTVYQLWVDLDDRRAERVSRREERVERAWNRLITPAGGNTGKGAALNLLLEERQDLVAVDFSCRTIGVWNETEKKCLNPPIFTDIKVPADFLLGQDFEPSTEPPQIPFGMFYRLFQYPHAVGTPTQAPDSFDGVVFKRSDFSRTRLGLDRFANVSFEETDLSGAQISQDVQSVRINNSDLSYATVMSEAGELSITRTNITGLIMRDRMFEWTLFNQQNPFDYNWAWADMPPMRYRETATEVFIEPLPWQQLDNVQLCDPAYRAAPDEGATTVTTTTMGYPNLSTAKGKVAQRTPEEFQIPDIGAASCAAITLAEARDRFPERYPAGP</sequence>
<reference evidence="2" key="1">
    <citation type="submission" date="2022-06" db="EMBL/GenBank/DDBJ databases">
        <authorList>
            <person name="Sun Q."/>
        </authorList>
    </citation>
    <scope>NUCLEOTIDE SEQUENCE</scope>
    <source>
        <strain evidence="2">S101</strain>
    </source>
</reference>
<feature type="transmembrane region" description="Helical" evidence="1">
    <location>
        <begin position="42"/>
        <end position="60"/>
    </location>
</feature>
<protein>
    <recommendedName>
        <fullName evidence="4">Pentapeptide repeat protein</fullName>
    </recommendedName>
</protein>
<evidence type="ECO:0000313" key="2">
    <source>
        <dbReference type="EMBL" id="MCO5957642.1"/>
    </source>
</evidence>
<dbReference type="Gene3D" id="2.160.20.80">
    <property type="entry name" value="E3 ubiquitin-protein ligase SopA"/>
    <property type="match status" value="1"/>
</dbReference>
<evidence type="ECO:0000313" key="3">
    <source>
        <dbReference type="Proteomes" id="UP001155380"/>
    </source>
</evidence>
<feature type="transmembrane region" description="Helical" evidence="1">
    <location>
        <begin position="6"/>
        <end position="21"/>
    </location>
</feature>